<keyword evidence="2" id="KW-1185">Reference proteome</keyword>
<dbReference type="Proteomes" id="UP001145114">
    <property type="component" value="Unassembled WGS sequence"/>
</dbReference>
<gene>
    <name evidence="1" type="ORF">EV182_004144</name>
</gene>
<comment type="caution">
    <text evidence="1">The sequence shown here is derived from an EMBL/GenBank/DDBJ whole genome shotgun (WGS) entry which is preliminary data.</text>
</comment>
<sequence>MHNIETVEAIDQGKVMKTTFAFTNVAEEGHGQNYICYARHGDKELKSAPCPSKPQAKDDVCAKMLKDWDEYKS</sequence>
<organism evidence="1 2">
    <name type="scientific">Spiromyces aspiralis</name>
    <dbReference type="NCBI Taxonomy" id="68401"/>
    <lineage>
        <taxon>Eukaryota</taxon>
        <taxon>Fungi</taxon>
        <taxon>Fungi incertae sedis</taxon>
        <taxon>Zoopagomycota</taxon>
        <taxon>Kickxellomycotina</taxon>
        <taxon>Kickxellomycetes</taxon>
        <taxon>Kickxellales</taxon>
        <taxon>Kickxellaceae</taxon>
        <taxon>Spiromyces</taxon>
    </lineage>
</organism>
<name>A0ACC1HCV3_9FUNG</name>
<protein>
    <submittedName>
        <fullName evidence="1">Uncharacterized protein</fullName>
    </submittedName>
</protein>
<dbReference type="EMBL" id="JAMZIH010006354">
    <property type="protein sequence ID" value="KAJ1674012.1"/>
    <property type="molecule type" value="Genomic_DNA"/>
</dbReference>
<evidence type="ECO:0000313" key="1">
    <source>
        <dbReference type="EMBL" id="KAJ1674012.1"/>
    </source>
</evidence>
<evidence type="ECO:0000313" key="2">
    <source>
        <dbReference type="Proteomes" id="UP001145114"/>
    </source>
</evidence>
<accession>A0ACC1HCV3</accession>
<reference evidence="1" key="1">
    <citation type="submission" date="2022-06" db="EMBL/GenBank/DDBJ databases">
        <title>Phylogenomic reconstructions and comparative analyses of Kickxellomycotina fungi.</title>
        <authorList>
            <person name="Reynolds N.K."/>
            <person name="Stajich J.E."/>
            <person name="Barry K."/>
            <person name="Grigoriev I.V."/>
            <person name="Crous P."/>
            <person name="Smith M.E."/>
        </authorList>
    </citation>
    <scope>NUCLEOTIDE SEQUENCE</scope>
    <source>
        <strain evidence="1">RSA 2271</strain>
    </source>
</reference>
<proteinExistence type="predicted"/>